<keyword evidence="7 8" id="KW-0067">ATP-binding</keyword>
<dbReference type="InterPro" id="IPR005715">
    <property type="entry name" value="Glu_5kinase/COase_Synthase"/>
</dbReference>
<proteinExistence type="inferred from homology"/>
<dbReference type="InterPro" id="IPR011529">
    <property type="entry name" value="Glu_5kinase"/>
</dbReference>
<dbReference type="InterPro" id="IPR036974">
    <property type="entry name" value="PUA_sf"/>
</dbReference>
<dbReference type="PIRSF" id="PIRSF000729">
    <property type="entry name" value="GK"/>
    <property type="match status" value="1"/>
</dbReference>
<accession>A0A7Y3RQR3</accession>
<dbReference type="InterPro" id="IPR041739">
    <property type="entry name" value="G5K_ProB"/>
</dbReference>
<dbReference type="SUPFAM" id="SSF88697">
    <property type="entry name" value="PUA domain-like"/>
    <property type="match status" value="1"/>
</dbReference>
<dbReference type="CDD" id="cd21157">
    <property type="entry name" value="PUA_G5K"/>
    <property type="match status" value="1"/>
</dbReference>
<dbReference type="SUPFAM" id="SSF53633">
    <property type="entry name" value="Carbamate kinase-like"/>
    <property type="match status" value="1"/>
</dbReference>
<protein>
    <recommendedName>
        <fullName evidence="8">Glutamate 5-kinase</fullName>
        <ecNumber evidence="8">2.7.2.11</ecNumber>
    </recommendedName>
    <alternativeName>
        <fullName evidence="8">Gamma-glutamyl kinase</fullName>
        <shortName evidence="8">GK</shortName>
    </alternativeName>
</protein>
<dbReference type="NCBIfam" id="TIGR01027">
    <property type="entry name" value="proB"/>
    <property type="match status" value="1"/>
</dbReference>
<feature type="binding site" evidence="8">
    <location>
        <position position="176"/>
    </location>
    <ligand>
        <name>substrate</name>
    </ligand>
</feature>
<dbReference type="InterPro" id="IPR001048">
    <property type="entry name" value="Asp/Glu/Uridylate_kinase"/>
</dbReference>
<feature type="binding site" evidence="8">
    <location>
        <position position="164"/>
    </location>
    <ligand>
        <name>substrate</name>
    </ligand>
</feature>
<evidence type="ECO:0000259" key="9">
    <source>
        <dbReference type="SMART" id="SM00359"/>
    </source>
</evidence>
<dbReference type="Gene3D" id="2.30.130.10">
    <property type="entry name" value="PUA domain"/>
    <property type="match status" value="1"/>
</dbReference>
<dbReference type="PROSITE" id="PS00902">
    <property type="entry name" value="GLUTAMATE_5_KINASE"/>
    <property type="match status" value="1"/>
</dbReference>
<comment type="caution">
    <text evidence="10">The sequence shown here is derived from an EMBL/GenBank/DDBJ whole genome shotgun (WGS) entry which is preliminary data.</text>
</comment>
<feature type="binding site" evidence="8">
    <location>
        <position position="36"/>
    </location>
    <ligand>
        <name>ATP</name>
        <dbReference type="ChEBI" id="CHEBI:30616"/>
    </ligand>
</feature>
<evidence type="ECO:0000256" key="7">
    <source>
        <dbReference type="ARBA" id="ARBA00022840"/>
    </source>
</evidence>
<sequence length="416" mass="45216">MVPDDLYCDLFLVGRALQQIGQFFLLYSLKPRIVVKVGSSLLVNEDDLTIRYAFLHGLMADIAKLRREGADVVLTSSGAAAVGLSMMNVEPGKASLQDKQGAAACGQPLLLHAYKQVALEFGVDIAQVLLTSDDMENRRRYLNTKNTIERLIDNDILPIINENDTVTTEEIRVGDNDRLAARIAQMIQAQDFVMLTSIDGLYDKAPSDPEASFVPEVEDVSGYIEATTGVSSLGSGGMLTKMQAANMAQNAGVTTWIGEGILEAPISTILSGERRATKCIANGDPQSAFRLWMTDRLTMAGSLTVTKEAADKIRENSCGVRTADLVTVAGEFAKGDVLHVYDEEGTEVARGLTNFDAAQTLMIARHDEDQVAELLGFKTTGDVINLNNLVVLEERHLTWDAPCEEDDQIVQVDLAS</sequence>
<keyword evidence="2 8" id="KW-0028">Amino-acid biosynthesis</keyword>
<evidence type="ECO:0000313" key="11">
    <source>
        <dbReference type="Proteomes" id="UP000536835"/>
    </source>
</evidence>
<evidence type="ECO:0000256" key="6">
    <source>
        <dbReference type="ARBA" id="ARBA00022777"/>
    </source>
</evidence>
<dbReference type="PANTHER" id="PTHR43654">
    <property type="entry name" value="GLUTAMATE 5-KINASE"/>
    <property type="match status" value="1"/>
</dbReference>
<dbReference type="Pfam" id="PF01472">
    <property type="entry name" value="PUA"/>
    <property type="match status" value="1"/>
</dbReference>
<evidence type="ECO:0000256" key="2">
    <source>
        <dbReference type="ARBA" id="ARBA00022605"/>
    </source>
</evidence>
<dbReference type="GO" id="GO:0055129">
    <property type="term" value="P:L-proline biosynthetic process"/>
    <property type="evidence" value="ECO:0007669"/>
    <property type="project" value="UniProtKB-UniRule"/>
</dbReference>
<dbReference type="InterPro" id="IPR015947">
    <property type="entry name" value="PUA-like_sf"/>
</dbReference>
<evidence type="ECO:0000256" key="1">
    <source>
        <dbReference type="ARBA" id="ARBA00022490"/>
    </source>
</evidence>
<comment type="function">
    <text evidence="8">Catalyzes the transfer of a phosphate group to glutamate to form L-glutamate 5-phosphate.</text>
</comment>
<dbReference type="UniPathway" id="UPA00098">
    <property type="reaction ID" value="UER00359"/>
</dbReference>
<organism evidence="10 11">
    <name type="scientific">Parvularcula mediterranea</name>
    <dbReference type="NCBI Taxonomy" id="2732508"/>
    <lineage>
        <taxon>Bacteria</taxon>
        <taxon>Pseudomonadati</taxon>
        <taxon>Pseudomonadota</taxon>
        <taxon>Alphaproteobacteria</taxon>
        <taxon>Parvularculales</taxon>
        <taxon>Parvularculaceae</taxon>
        <taxon>Parvularcula</taxon>
    </lineage>
</organism>
<keyword evidence="4 8" id="KW-0808">Transferase</keyword>
<dbReference type="HAMAP" id="MF_00456">
    <property type="entry name" value="ProB"/>
    <property type="match status" value="1"/>
</dbReference>
<evidence type="ECO:0000256" key="4">
    <source>
        <dbReference type="ARBA" id="ARBA00022679"/>
    </source>
</evidence>
<dbReference type="InterPro" id="IPR036393">
    <property type="entry name" value="AceGlu_kinase-like_sf"/>
</dbReference>
<dbReference type="FunFam" id="3.40.1160.10:FF:000006">
    <property type="entry name" value="Glutamate 5-kinase"/>
    <property type="match status" value="1"/>
</dbReference>
<dbReference type="InterPro" id="IPR001057">
    <property type="entry name" value="Glu/AcGlu_kinase"/>
</dbReference>
<dbReference type="GO" id="GO:0004349">
    <property type="term" value="F:glutamate 5-kinase activity"/>
    <property type="evidence" value="ECO:0007669"/>
    <property type="project" value="UniProtKB-UniRule"/>
</dbReference>
<evidence type="ECO:0000256" key="8">
    <source>
        <dbReference type="HAMAP-Rule" id="MF_00456"/>
    </source>
</evidence>
<dbReference type="EC" id="2.7.2.11" evidence="8"/>
<keyword evidence="3 8" id="KW-0641">Proline biosynthesis</keyword>
<dbReference type="InterPro" id="IPR002478">
    <property type="entry name" value="PUA"/>
</dbReference>
<feature type="domain" description="PUA" evidence="9">
    <location>
        <begin position="301"/>
        <end position="384"/>
    </location>
</feature>
<evidence type="ECO:0000256" key="5">
    <source>
        <dbReference type="ARBA" id="ARBA00022741"/>
    </source>
</evidence>
<dbReference type="PANTHER" id="PTHR43654:SF1">
    <property type="entry name" value="ISOPENTENYL PHOSPHATE KINASE"/>
    <property type="match status" value="1"/>
</dbReference>
<keyword evidence="6 8" id="KW-0418">Kinase</keyword>
<name>A0A7Y3RQR3_9PROT</name>
<gene>
    <name evidence="8 10" type="primary">proB</name>
    <name evidence="10" type="ORF">HK107_15070</name>
</gene>
<dbReference type="GO" id="GO:0005829">
    <property type="term" value="C:cytosol"/>
    <property type="evidence" value="ECO:0007669"/>
    <property type="project" value="TreeGrafter"/>
</dbReference>
<evidence type="ECO:0000256" key="3">
    <source>
        <dbReference type="ARBA" id="ARBA00022650"/>
    </source>
</evidence>
<dbReference type="CDD" id="cd04242">
    <property type="entry name" value="AAK_G5K_ProB"/>
    <property type="match status" value="1"/>
</dbReference>
<feature type="binding site" evidence="8">
    <location>
        <begin position="235"/>
        <end position="241"/>
    </location>
    <ligand>
        <name>ATP</name>
        <dbReference type="ChEBI" id="CHEBI:30616"/>
    </ligand>
</feature>
<comment type="catalytic activity">
    <reaction evidence="8">
        <text>L-glutamate + ATP = L-glutamyl 5-phosphate + ADP</text>
        <dbReference type="Rhea" id="RHEA:14877"/>
        <dbReference type="ChEBI" id="CHEBI:29985"/>
        <dbReference type="ChEBI" id="CHEBI:30616"/>
        <dbReference type="ChEBI" id="CHEBI:58274"/>
        <dbReference type="ChEBI" id="CHEBI:456216"/>
        <dbReference type="EC" id="2.7.2.11"/>
    </reaction>
</comment>
<comment type="caution">
    <text evidence="8">Lacks conserved residue(s) required for the propagation of feature annotation.</text>
</comment>
<evidence type="ECO:0000313" key="10">
    <source>
        <dbReference type="EMBL" id="NNU17652.1"/>
    </source>
</evidence>
<dbReference type="AlphaFoldDB" id="A0A7Y3RQR3"/>
<comment type="similarity">
    <text evidence="8">Belongs to the glutamate 5-kinase family.</text>
</comment>
<dbReference type="Proteomes" id="UP000536835">
    <property type="component" value="Unassembled WGS sequence"/>
</dbReference>
<comment type="subcellular location">
    <subcellularLocation>
        <location evidence="8">Cytoplasm</location>
    </subcellularLocation>
</comment>
<dbReference type="SMART" id="SM00359">
    <property type="entry name" value="PUA"/>
    <property type="match status" value="1"/>
</dbReference>
<dbReference type="InterPro" id="IPR019797">
    <property type="entry name" value="Glutamate_5-kinase_CS"/>
</dbReference>
<dbReference type="PROSITE" id="PS50890">
    <property type="entry name" value="PUA"/>
    <property type="match status" value="1"/>
</dbReference>
<dbReference type="Pfam" id="PF00696">
    <property type="entry name" value="AA_kinase"/>
    <property type="match status" value="1"/>
</dbReference>
<dbReference type="PRINTS" id="PR00474">
    <property type="entry name" value="GLU5KINASE"/>
</dbReference>
<keyword evidence="11" id="KW-1185">Reference proteome</keyword>
<feature type="binding site" evidence="8">
    <location>
        <position position="77"/>
    </location>
    <ligand>
        <name>substrate</name>
    </ligand>
</feature>
<dbReference type="EMBL" id="JABFCX010000003">
    <property type="protein sequence ID" value="NNU17652.1"/>
    <property type="molecule type" value="Genomic_DNA"/>
</dbReference>
<dbReference type="GO" id="GO:0003723">
    <property type="term" value="F:RNA binding"/>
    <property type="evidence" value="ECO:0007669"/>
    <property type="project" value="InterPro"/>
</dbReference>
<dbReference type="Gene3D" id="3.40.1160.10">
    <property type="entry name" value="Acetylglutamate kinase-like"/>
    <property type="match status" value="2"/>
</dbReference>
<keyword evidence="1 8" id="KW-0963">Cytoplasm</keyword>
<dbReference type="GO" id="GO:0005524">
    <property type="term" value="F:ATP binding"/>
    <property type="evidence" value="ECO:0007669"/>
    <property type="project" value="UniProtKB-KW"/>
</dbReference>
<reference evidence="10 11" key="1">
    <citation type="submission" date="2020-05" db="EMBL/GenBank/DDBJ databases">
        <title>Parvularcula mediterraneae sp. nov., isolated from polypropylene straw from shallow seawater of the seashore of Laganas in Zakynthos island, Greece.</title>
        <authorList>
            <person name="Szabo I."/>
            <person name="Al-Omari J."/>
            <person name="Rado J."/>
            <person name="Szerdahelyi G.S."/>
        </authorList>
    </citation>
    <scope>NUCLEOTIDE SEQUENCE [LARGE SCALE GENOMIC DNA]</scope>
    <source>
        <strain evidence="10 11">ZS-1/3</strain>
    </source>
</reference>
<comment type="pathway">
    <text evidence="8">Amino-acid biosynthesis; L-proline biosynthesis; L-glutamate 5-semialdehyde from L-glutamate: step 1/2.</text>
</comment>
<keyword evidence="5 8" id="KW-0547">Nucleotide-binding</keyword>